<keyword evidence="6" id="KW-1185">Reference proteome</keyword>
<evidence type="ECO:0000259" key="4">
    <source>
        <dbReference type="PROSITE" id="PS50043"/>
    </source>
</evidence>
<keyword evidence="2" id="KW-0067">ATP-binding</keyword>
<dbReference type="SUPFAM" id="SSF52540">
    <property type="entry name" value="P-loop containing nucleoside triphosphate hydrolases"/>
    <property type="match status" value="1"/>
</dbReference>
<dbReference type="InterPro" id="IPR036388">
    <property type="entry name" value="WH-like_DNA-bd_sf"/>
</dbReference>
<reference evidence="5 6" key="1">
    <citation type="submission" date="2020-04" db="EMBL/GenBank/DDBJ databases">
        <authorList>
            <person name="Klaysubun C."/>
            <person name="Duangmal K."/>
            <person name="Lipun K."/>
        </authorList>
    </citation>
    <scope>NUCLEOTIDE SEQUENCE [LARGE SCALE GENOMIC DNA]</scope>
    <source>
        <strain evidence="5 6">DSM 45300</strain>
    </source>
</reference>
<feature type="compositionally biased region" description="Gly residues" evidence="3">
    <location>
        <begin position="905"/>
        <end position="915"/>
    </location>
</feature>
<name>A0A848DLP1_9PSEU</name>
<organism evidence="5 6">
    <name type="scientific">Pseudonocardia bannensis</name>
    <dbReference type="NCBI Taxonomy" id="630973"/>
    <lineage>
        <taxon>Bacteria</taxon>
        <taxon>Bacillati</taxon>
        <taxon>Actinomycetota</taxon>
        <taxon>Actinomycetes</taxon>
        <taxon>Pseudonocardiales</taxon>
        <taxon>Pseudonocardiaceae</taxon>
        <taxon>Pseudonocardia</taxon>
    </lineage>
</organism>
<dbReference type="Pfam" id="PF13191">
    <property type="entry name" value="AAA_16"/>
    <property type="match status" value="1"/>
</dbReference>
<feature type="domain" description="HTH luxR-type" evidence="4">
    <location>
        <begin position="842"/>
        <end position="907"/>
    </location>
</feature>
<feature type="region of interest" description="Disordered" evidence="3">
    <location>
        <begin position="905"/>
        <end position="931"/>
    </location>
</feature>
<evidence type="ECO:0000313" key="5">
    <source>
        <dbReference type="EMBL" id="NMH93475.1"/>
    </source>
</evidence>
<dbReference type="GO" id="GO:0004016">
    <property type="term" value="F:adenylate cyclase activity"/>
    <property type="evidence" value="ECO:0007669"/>
    <property type="project" value="TreeGrafter"/>
</dbReference>
<dbReference type="GO" id="GO:0005737">
    <property type="term" value="C:cytoplasm"/>
    <property type="evidence" value="ECO:0007669"/>
    <property type="project" value="TreeGrafter"/>
</dbReference>
<dbReference type="PRINTS" id="PR00038">
    <property type="entry name" value="HTHLUXR"/>
</dbReference>
<dbReference type="InterPro" id="IPR016032">
    <property type="entry name" value="Sig_transdc_resp-reg_C-effctor"/>
</dbReference>
<evidence type="ECO:0000313" key="6">
    <source>
        <dbReference type="Proteomes" id="UP000586918"/>
    </source>
</evidence>
<dbReference type="SMART" id="SM00421">
    <property type="entry name" value="HTH_LUXR"/>
    <property type="match status" value="1"/>
</dbReference>
<evidence type="ECO:0000256" key="1">
    <source>
        <dbReference type="ARBA" id="ARBA00022741"/>
    </source>
</evidence>
<dbReference type="GO" id="GO:0005524">
    <property type="term" value="F:ATP binding"/>
    <property type="evidence" value="ECO:0007669"/>
    <property type="project" value="UniProtKB-KW"/>
</dbReference>
<proteinExistence type="predicted"/>
<dbReference type="Gene3D" id="1.25.40.10">
    <property type="entry name" value="Tetratricopeptide repeat domain"/>
    <property type="match status" value="1"/>
</dbReference>
<dbReference type="PANTHER" id="PTHR16305:SF35">
    <property type="entry name" value="TRANSCRIPTIONAL ACTIVATOR DOMAIN"/>
    <property type="match status" value="1"/>
</dbReference>
<dbReference type="PANTHER" id="PTHR16305">
    <property type="entry name" value="TESTICULAR SOLUBLE ADENYLYL CYCLASE"/>
    <property type="match status" value="1"/>
</dbReference>
<dbReference type="PROSITE" id="PS50043">
    <property type="entry name" value="HTH_LUXR_2"/>
    <property type="match status" value="1"/>
</dbReference>
<dbReference type="GO" id="GO:0003677">
    <property type="term" value="F:DNA binding"/>
    <property type="evidence" value="ECO:0007669"/>
    <property type="project" value="InterPro"/>
</dbReference>
<dbReference type="Gene3D" id="3.40.50.300">
    <property type="entry name" value="P-loop containing nucleotide triphosphate hydrolases"/>
    <property type="match status" value="1"/>
</dbReference>
<evidence type="ECO:0000256" key="2">
    <source>
        <dbReference type="ARBA" id="ARBA00022840"/>
    </source>
</evidence>
<accession>A0A848DLP1</accession>
<dbReference type="Pfam" id="PF00196">
    <property type="entry name" value="GerE"/>
    <property type="match status" value="1"/>
</dbReference>
<evidence type="ECO:0000256" key="3">
    <source>
        <dbReference type="SAM" id="MobiDB-lite"/>
    </source>
</evidence>
<comment type="caution">
    <text evidence="5">The sequence shown here is derived from an EMBL/GenBank/DDBJ whole genome shotgun (WGS) entry which is preliminary data.</text>
</comment>
<dbReference type="RefSeq" id="WP_169414176.1">
    <property type="nucleotide sequence ID" value="NZ_JAAXKZ010000070.1"/>
</dbReference>
<dbReference type="InterPro" id="IPR027417">
    <property type="entry name" value="P-loop_NTPase"/>
</dbReference>
<dbReference type="CDD" id="cd06170">
    <property type="entry name" value="LuxR_C_like"/>
    <property type="match status" value="1"/>
</dbReference>
<gene>
    <name evidence="5" type="ORF">HF519_18225</name>
</gene>
<dbReference type="AlphaFoldDB" id="A0A848DLP1"/>
<keyword evidence="1" id="KW-0547">Nucleotide-binding</keyword>
<sequence>MTAGQPIGLRAATSSSPIVGRDEELARITALVAGARTAGGVLCVEGERGIGKTCLLDAAVATAREQGFRVLTARPTHAEQGLPHAVLGDLLSDVHDLTFLPEPQRQALEVVLLRRAAAAGPGVREVGIALTGVLAHLATSAPVLVAIDDAHYTDDATSAVLAFAARRLPPAGVVLVLTSAEGALPVLGPAAGLALGPLPDATLHRVLWKCHGRTLPPADLQRTVEMAGGNPGLALALAGALDGGAPEPRARPPAGFADETAERIRALPVATLEVLAAAGLAFPPSATELQAAGLLAAAEPAEQAGLLRIDRDRMALDRPLVGVVAREALPGSRLRDLHRRLADVTGGSARVWHLGHAEPAPDAQAAAALARAAEGAAARRAIGLLALAVELTPPDDEGRWARLLAAGRAAFRAGDLPAAAGYAATVRDRSMSAVWTSRGHLVLAEVDLDRRRPARAVQHCAEALAATDEPEVQVAAQVLLARACADDPPAAADHARHALKLAEQHDGLPAQLRAEAVKAVVATESLVYGERDEQLLDRAEALEIGAPVPPADSAAALRAVLLARDDDTAAAHSILIELLVRAVDAPSRRFAHVHLAQACLWLGEWGVAERHAEDGVNAAHAGGRGPDVVEAVFVHGLVAAYRGRSQIAAVAAEELGCGEGPYGSDWAACRGAGLRAFLAMAAGDAREADTWFTRCTQLATAADLHEPFLRRWQADHAEALVAIGDLDRASAVLDALEQRSALLGRTSGLAACRRGRALVFAAGGDAGSATAAAGAAVAGLDRAGLPYDRARALLAAGQVRRRFKEKAGARDHLDEALRIFDDLGAEVLAARARRELGRVGVRSAGPAELTETEARVADLAAAGNTTRQIADQLFVSPKTVEANLTRIYRKLGVANRVELSRRLSEGGGVASGGARRGLRRGFPDSSGPVRS</sequence>
<dbReference type="InterPro" id="IPR041664">
    <property type="entry name" value="AAA_16"/>
</dbReference>
<dbReference type="SUPFAM" id="SSF46894">
    <property type="entry name" value="C-terminal effector domain of the bipartite response regulators"/>
    <property type="match status" value="1"/>
</dbReference>
<dbReference type="Proteomes" id="UP000586918">
    <property type="component" value="Unassembled WGS sequence"/>
</dbReference>
<dbReference type="GO" id="GO:0006355">
    <property type="term" value="P:regulation of DNA-templated transcription"/>
    <property type="evidence" value="ECO:0007669"/>
    <property type="project" value="InterPro"/>
</dbReference>
<dbReference type="PROSITE" id="PS00622">
    <property type="entry name" value="HTH_LUXR_1"/>
    <property type="match status" value="1"/>
</dbReference>
<dbReference type="InterPro" id="IPR000792">
    <property type="entry name" value="Tscrpt_reg_LuxR_C"/>
</dbReference>
<protein>
    <submittedName>
        <fullName evidence="5">AAA family ATPase</fullName>
    </submittedName>
</protein>
<dbReference type="Gene3D" id="1.10.10.10">
    <property type="entry name" value="Winged helix-like DNA-binding domain superfamily/Winged helix DNA-binding domain"/>
    <property type="match status" value="1"/>
</dbReference>
<dbReference type="InterPro" id="IPR011990">
    <property type="entry name" value="TPR-like_helical_dom_sf"/>
</dbReference>
<dbReference type="EMBL" id="JAAXKZ010000070">
    <property type="protein sequence ID" value="NMH93475.1"/>
    <property type="molecule type" value="Genomic_DNA"/>
</dbReference>